<dbReference type="GO" id="GO:0009088">
    <property type="term" value="P:threonine biosynthetic process"/>
    <property type="evidence" value="ECO:0007669"/>
    <property type="project" value="TreeGrafter"/>
</dbReference>
<evidence type="ECO:0000259" key="2">
    <source>
        <dbReference type="Pfam" id="PF01636"/>
    </source>
</evidence>
<proteinExistence type="inferred from homology"/>
<dbReference type="Proteomes" id="UP000248326">
    <property type="component" value="Unassembled WGS sequence"/>
</dbReference>
<dbReference type="PANTHER" id="PTHR21064">
    <property type="entry name" value="AMINOGLYCOSIDE PHOSPHOTRANSFERASE DOMAIN-CONTAINING PROTEIN-RELATED"/>
    <property type="match status" value="1"/>
</dbReference>
<dbReference type="PANTHER" id="PTHR21064:SF6">
    <property type="entry name" value="AMINOGLYCOSIDE PHOSPHOTRANSFERASE DOMAIN-CONTAINING PROTEIN"/>
    <property type="match status" value="1"/>
</dbReference>
<dbReference type="EMBL" id="QJSX01000018">
    <property type="protein sequence ID" value="PYE50426.1"/>
    <property type="molecule type" value="Genomic_DNA"/>
</dbReference>
<dbReference type="Pfam" id="PF01636">
    <property type="entry name" value="APH"/>
    <property type="match status" value="1"/>
</dbReference>
<sequence length="329" mass="36489">MTLRPGAVPPLVPNEVITDALRAYDLPGPLEVQFLRRGFNDHYEVTRAPDGQDTRNRQYIMRIYLVDKPYIRGIPDIEDELKALVVLAKQGVPVSAPIARRDGDFMQTLDSDGHSRPMALFSYALGEELKGEAIGEEVARNLGQAIARMHAVADAHGLGSRRYTLDETFLVDRPVATLRDLLNEDAVGLEAYGEQLKAALRALPRTPGLFGFIHADLHSGNFRVLKGRCTLFDFDHGAQGWRAYDLCVLRMSLPDDSWTALLDGYRSVRPFTAAEEAALPLLTRVRQLWDVGDFLAMRASGAWGDASLSEQGRAQVLEQVLAMQQPPLP</sequence>
<dbReference type="AlphaFoldDB" id="A0A318S0K8"/>
<keyword evidence="3" id="KW-0808">Transferase</keyword>
<dbReference type="RefSeq" id="WP_170131169.1">
    <property type="nucleotide sequence ID" value="NZ_QJSX01000018.1"/>
</dbReference>
<reference evidence="3 4" key="1">
    <citation type="submission" date="2018-06" db="EMBL/GenBank/DDBJ databases">
        <title>Genomic Encyclopedia of Type Strains, Phase IV (KMG-IV): sequencing the most valuable type-strain genomes for metagenomic binning, comparative biology and taxonomic classification.</title>
        <authorList>
            <person name="Goeker M."/>
        </authorList>
    </citation>
    <scope>NUCLEOTIDE SEQUENCE [LARGE SCALE GENOMIC DNA]</scope>
    <source>
        <strain evidence="3 4">DSM 18048</strain>
    </source>
</reference>
<name>A0A318S0K8_9DEIO</name>
<comment type="caution">
    <text evidence="3">The sequence shown here is derived from an EMBL/GenBank/DDBJ whole genome shotgun (WGS) entry which is preliminary data.</text>
</comment>
<evidence type="ECO:0000313" key="3">
    <source>
        <dbReference type="EMBL" id="PYE50426.1"/>
    </source>
</evidence>
<feature type="domain" description="Aminoglycoside phosphotransferase" evidence="2">
    <location>
        <begin position="54"/>
        <end position="266"/>
    </location>
</feature>
<dbReference type="SUPFAM" id="SSF56112">
    <property type="entry name" value="Protein kinase-like (PK-like)"/>
    <property type="match status" value="1"/>
</dbReference>
<keyword evidence="3" id="KW-0418">Kinase</keyword>
<gene>
    <name evidence="3" type="ORF">DES52_11843</name>
</gene>
<dbReference type="GO" id="GO:0004413">
    <property type="term" value="F:homoserine kinase activity"/>
    <property type="evidence" value="ECO:0007669"/>
    <property type="project" value="TreeGrafter"/>
</dbReference>
<evidence type="ECO:0000313" key="4">
    <source>
        <dbReference type="Proteomes" id="UP000248326"/>
    </source>
</evidence>
<evidence type="ECO:0000256" key="1">
    <source>
        <dbReference type="ARBA" id="ARBA00038240"/>
    </source>
</evidence>
<comment type="similarity">
    <text evidence="1">Belongs to the pseudomonas-type ThrB family.</text>
</comment>
<keyword evidence="4" id="KW-1185">Reference proteome</keyword>
<dbReference type="InterPro" id="IPR050249">
    <property type="entry name" value="Pseudomonas-type_ThrB"/>
</dbReference>
<dbReference type="InterPro" id="IPR011009">
    <property type="entry name" value="Kinase-like_dom_sf"/>
</dbReference>
<protein>
    <submittedName>
        <fullName evidence="3">Ser/Thr protein kinase RdoA (MazF antagonist)</fullName>
    </submittedName>
</protein>
<dbReference type="Gene3D" id="3.90.1200.10">
    <property type="match status" value="1"/>
</dbReference>
<accession>A0A318S0K8</accession>
<organism evidence="3 4">
    <name type="scientific">Deinococcus yavapaiensis KR-236</name>
    <dbReference type="NCBI Taxonomy" id="694435"/>
    <lineage>
        <taxon>Bacteria</taxon>
        <taxon>Thermotogati</taxon>
        <taxon>Deinococcota</taxon>
        <taxon>Deinococci</taxon>
        <taxon>Deinococcales</taxon>
        <taxon>Deinococcaceae</taxon>
        <taxon>Deinococcus</taxon>
    </lineage>
</organism>
<dbReference type="Gene3D" id="3.30.200.20">
    <property type="entry name" value="Phosphorylase Kinase, domain 1"/>
    <property type="match status" value="1"/>
</dbReference>
<dbReference type="InterPro" id="IPR002575">
    <property type="entry name" value="Aminoglycoside_PTrfase"/>
</dbReference>